<dbReference type="PANTHER" id="PTHR39160:SF4">
    <property type="entry name" value="RESUSCITATION-PROMOTING FACTOR RPFB"/>
    <property type="match status" value="1"/>
</dbReference>
<dbReference type="InterPro" id="IPR010611">
    <property type="entry name" value="3D_dom"/>
</dbReference>
<dbReference type="CDD" id="cd22786">
    <property type="entry name" value="DPBB_YuiC-like"/>
    <property type="match status" value="1"/>
</dbReference>
<dbReference type="SUPFAM" id="SSF50685">
    <property type="entry name" value="Barwin-like endoglucanases"/>
    <property type="match status" value="1"/>
</dbReference>
<gene>
    <name evidence="4" type="ORF">D1B32_10485</name>
</gene>
<dbReference type="Pfam" id="PF03990">
    <property type="entry name" value="DUF348"/>
    <property type="match status" value="3"/>
</dbReference>
<keyword evidence="2" id="KW-0472">Membrane</keyword>
<dbReference type="OrthoDB" id="9798935at2"/>
<sequence length="405" mass="43960">MELVHKLLPASKKKLVISSIGVLALVLFSVFVLVEATKAEVVMTDNGEIQTISTNSNTVGDLLQELGITVGTYDFLSHDETESIEDGMEITYKTAKQITVSIDGKEQVYYTTADTIEDFLSEQDLSFQERDEISHQPAEVTEDGLHIEVEKAYQVTINDGGEKKKVWTTGGTVNDLLKEADVDYEKDTDDRITPALDEEVTKGKTIAIVRVAIEDEEVTETIAFDIEERQDSSLLKGEEKVISEGEEGTVTKRFKVTKENGEEVSRELVSEDVKEESVTRVVAVGTKEEVQESNLVTLANETPKDSSQDGETITVTASAFTSECGGCSGVTATGINLGANPNMKVIAVDPNVIPLGSKVWVEGYGEAIAGDTGGNIKGNRIDVHVPSKSDAYSWGVKTVQVKVLN</sequence>
<dbReference type="GO" id="GO:0019867">
    <property type="term" value="C:outer membrane"/>
    <property type="evidence" value="ECO:0007669"/>
    <property type="project" value="InterPro"/>
</dbReference>
<dbReference type="Gene3D" id="2.40.40.10">
    <property type="entry name" value="RlpA-like domain"/>
    <property type="match status" value="1"/>
</dbReference>
<evidence type="ECO:0000256" key="2">
    <source>
        <dbReference type="SAM" id="Phobius"/>
    </source>
</evidence>
<feature type="transmembrane region" description="Helical" evidence="2">
    <location>
        <begin position="15"/>
        <end position="34"/>
    </location>
</feature>
<accession>A0A417YH35</accession>
<evidence type="ECO:0000256" key="1">
    <source>
        <dbReference type="ARBA" id="ARBA00022729"/>
    </source>
</evidence>
<reference evidence="4 5" key="1">
    <citation type="journal article" date="2007" name="Int. J. Syst. Evol. Microbiol.">
        <title>Oceanobacillus profundus sp. nov., isolated from a deep-sea sediment core.</title>
        <authorList>
            <person name="Kim Y.G."/>
            <person name="Choi D.H."/>
            <person name="Hyun S."/>
            <person name="Cho B.C."/>
        </authorList>
    </citation>
    <scope>NUCLEOTIDE SEQUENCE [LARGE SCALE GENOMIC DNA]</scope>
    <source>
        <strain evidence="4 5">DSM 18246</strain>
    </source>
</reference>
<dbReference type="Proteomes" id="UP000285456">
    <property type="component" value="Unassembled WGS sequence"/>
</dbReference>
<keyword evidence="5" id="KW-1185">Reference proteome</keyword>
<comment type="caution">
    <text evidence="4">The sequence shown here is derived from an EMBL/GenBank/DDBJ whole genome shotgun (WGS) entry which is preliminary data.</text>
</comment>
<dbReference type="GO" id="GO:0009254">
    <property type="term" value="P:peptidoglycan turnover"/>
    <property type="evidence" value="ECO:0007669"/>
    <property type="project" value="InterPro"/>
</dbReference>
<dbReference type="Pfam" id="PF07501">
    <property type="entry name" value="G5"/>
    <property type="match status" value="1"/>
</dbReference>
<dbReference type="PROSITE" id="PS51109">
    <property type="entry name" value="G5"/>
    <property type="match status" value="1"/>
</dbReference>
<evidence type="ECO:0000259" key="3">
    <source>
        <dbReference type="PROSITE" id="PS51109"/>
    </source>
</evidence>
<feature type="domain" description="G5" evidence="3">
    <location>
        <begin position="208"/>
        <end position="288"/>
    </location>
</feature>
<dbReference type="InterPro" id="IPR007137">
    <property type="entry name" value="DUF348"/>
</dbReference>
<dbReference type="RefSeq" id="WP_118889293.1">
    <property type="nucleotide sequence ID" value="NZ_JAMAWL010000004.1"/>
</dbReference>
<dbReference type="InterPro" id="IPR036908">
    <property type="entry name" value="RlpA-like_sf"/>
</dbReference>
<evidence type="ECO:0000313" key="5">
    <source>
        <dbReference type="Proteomes" id="UP000285456"/>
    </source>
</evidence>
<dbReference type="InterPro" id="IPR011098">
    <property type="entry name" value="G5_dom"/>
</dbReference>
<name>A0A417YH35_9BACI</name>
<keyword evidence="2" id="KW-0812">Transmembrane</keyword>
<keyword evidence="1" id="KW-0732">Signal</keyword>
<organism evidence="4 5">
    <name type="scientific">Oceanobacillus profundus</name>
    <dbReference type="NCBI Taxonomy" id="372463"/>
    <lineage>
        <taxon>Bacteria</taxon>
        <taxon>Bacillati</taxon>
        <taxon>Bacillota</taxon>
        <taxon>Bacilli</taxon>
        <taxon>Bacillales</taxon>
        <taxon>Bacillaceae</taxon>
        <taxon>Oceanobacillus</taxon>
    </lineage>
</organism>
<evidence type="ECO:0000313" key="4">
    <source>
        <dbReference type="EMBL" id="RHW32187.1"/>
    </source>
</evidence>
<dbReference type="PANTHER" id="PTHR39160">
    <property type="entry name" value="CELL WALL-BINDING PROTEIN YOCH"/>
    <property type="match status" value="1"/>
</dbReference>
<dbReference type="GO" id="GO:0004553">
    <property type="term" value="F:hydrolase activity, hydrolyzing O-glycosyl compounds"/>
    <property type="evidence" value="ECO:0007669"/>
    <property type="project" value="InterPro"/>
</dbReference>
<dbReference type="EMBL" id="QWEH01000006">
    <property type="protein sequence ID" value="RHW32187.1"/>
    <property type="molecule type" value="Genomic_DNA"/>
</dbReference>
<keyword evidence="2" id="KW-1133">Transmembrane helix</keyword>
<dbReference type="Gene3D" id="2.20.230.10">
    <property type="entry name" value="Resuscitation-promoting factor rpfb"/>
    <property type="match status" value="1"/>
</dbReference>
<protein>
    <submittedName>
        <fullName evidence="4">DUF348 domain-containing protein</fullName>
    </submittedName>
</protein>
<dbReference type="AlphaFoldDB" id="A0A417YH35"/>
<dbReference type="InterPro" id="IPR051933">
    <property type="entry name" value="Resuscitation_pf_RpfB"/>
</dbReference>
<proteinExistence type="predicted"/>
<dbReference type="SMART" id="SM01208">
    <property type="entry name" value="G5"/>
    <property type="match status" value="1"/>
</dbReference>
<dbReference type="Pfam" id="PF06725">
    <property type="entry name" value="3D"/>
    <property type="match status" value="1"/>
</dbReference>